<dbReference type="RefSeq" id="WP_011603935.1">
    <property type="nucleotide sequence ID" value="NC_008278.1"/>
</dbReference>
<keyword evidence="2" id="KW-1185">Reference proteome</keyword>
<dbReference type="KEGG" id="fal:FRAAL2783"/>
<evidence type="ECO:0000313" key="1">
    <source>
        <dbReference type="EMBL" id="CAJ61427.1"/>
    </source>
</evidence>
<dbReference type="Proteomes" id="UP000000657">
    <property type="component" value="Chromosome"/>
</dbReference>
<accession>Q0RM25</accession>
<gene>
    <name evidence="1" type="ordered locus">FRAAL2783</name>
</gene>
<evidence type="ECO:0000313" key="2">
    <source>
        <dbReference type="Proteomes" id="UP000000657"/>
    </source>
</evidence>
<sequence length="105" mass="11288">MTGTAGSITFVAGAALEPDDRLWDPTARTWRTIRRITPRTPVSRSTTRLIGACRIAVFEDGTPVVVLAMVARTWPIAVTGPEGIVRGGQKPVPPVDLPPGWTVAW</sequence>
<reference evidence="1 2" key="1">
    <citation type="journal article" date="2007" name="Genome Res.">
        <title>Genome characteristics of facultatively symbiotic Frankia sp. strains reflect host range and host plant biogeography.</title>
        <authorList>
            <person name="Normand P."/>
            <person name="Lapierre P."/>
            <person name="Tisa L.S."/>
            <person name="Gogarten J.P."/>
            <person name="Alloisio N."/>
            <person name="Bagnarol E."/>
            <person name="Bassi C.A."/>
            <person name="Berry A.M."/>
            <person name="Bickhart D.M."/>
            <person name="Choisne N."/>
            <person name="Couloux A."/>
            <person name="Cournoyer B."/>
            <person name="Cruveiller S."/>
            <person name="Daubin V."/>
            <person name="Demange N."/>
            <person name="Francino M.P."/>
            <person name="Goltsman E."/>
            <person name="Huang Y."/>
            <person name="Kopp O.R."/>
            <person name="Labarre L."/>
            <person name="Lapidus A."/>
            <person name="Lavire C."/>
            <person name="Marechal J."/>
            <person name="Martinez M."/>
            <person name="Mastronunzio J.E."/>
            <person name="Mullin B.C."/>
            <person name="Niemann J."/>
            <person name="Pujic P."/>
            <person name="Rawnsley T."/>
            <person name="Rouy Z."/>
            <person name="Schenowitz C."/>
            <person name="Sellstedt A."/>
            <person name="Tavares F."/>
            <person name="Tomkins J.P."/>
            <person name="Vallenet D."/>
            <person name="Valverde C."/>
            <person name="Wall L.G."/>
            <person name="Wang Y."/>
            <person name="Medigue C."/>
            <person name="Benson D.R."/>
        </authorList>
    </citation>
    <scope>NUCLEOTIDE SEQUENCE [LARGE SCALE GENOMIC DNA]</scope>
    <source>
        <strain evidence="2">DSM 45986 / CECT 9034 / ACN14a</strain>
    </source>
</reference>
<dbReference type="HOGENOM" id="CLU_2232610_0_0_11"/>
<name>Q0RM25_FRAAA</name>
<dbReference type="AlphaFoldDB" id="Q0RM25"/>
<proteinExistence type="predicted"/>
<dbReference type="EMBL" id="CT573213">
    <property type="protein sequence ID" value="CAJ61427.1"/>
    <property type="molecule type" value="Genomic_DNA"/>
</dbReference>
<organism evidence="1 2">
    <name type="scientific">Frankia alni (strain DSM 45986 / CECT 9034 / ACN14a)</name>
    <dbReference type="NCBI Taxonomy" id="326424"/>
    <lineage>
        <taxon>Bacteria</taxon>
        <taxon>Bacillati</taxon>
        <taxon>Actinomycetota</taxon>
        <taxon>Actinomycetes</taxon>
        <taxon>Frankiales</taxon>
        <taxon>Frankiaceae</taxon>
        <taxon>Frankia</taxon>
    </lineage>
</organism>
<protein>
    <submittedName>
        <fullName evidence="1">Uncharacterized protein</fullName>
    </submittedName>
</protein>
<dbReference type="STRING" id="326424.FRAAL2783"/>